<dbReference type="EMBL" id="BAABRO010000031">
    <property type="protein sequence ID" value="GAA5510933.1"/>
    <property type="molecule type" value="Genomic_DNA"/>
</dbReference>
<organism evidence="1 2">
    <name type="scientific">Novipirellula caenicola</name>
    <dbReference type="NCBI Taxonomy" id="1536901"/>
    <lineage>
        <taxon>Bacteria</taxon>
        <taxon>Pseudomonadati</taxon>
        <taxon>Planctomycetota</taxon>
        <taxon>Planctomycetia</taxon>
        <taxon>Pirellulales</taxon>
        <taxon>Pirellulaceae</taxon>
        <taxon>Novipirellula</taxon>
    </lineage>
</organism>
<name>A0ABP9W325_9BACT</name>
<comment type="caution">
    <text evidence="1">The sequence shown here is derived from an EMBL/GenBank/DDBJ whole genome shotgun (WGS) entry which is preliminary data.</text>
</comment>
<proteinExistence type="predicted"/>
<sequence>MTLFAFRSYAAPKTASGNLLGAGRPIAMALMDKALNIGLWIICV</sequence>
<accession>A0ABP9W325</accession>
<protein>
    <submittedName>
        <fullName evidence="1">Uncharacterized protein</fullName>
    </submittedName>
</protein>
<gene>
    <name evidence="1" type="ORF">Rcae01_06445</name>
</gene>
<evidence type="ECO:0000313" key="1">
    <source>
        <dbReference type="EMBL" id="GAA5510933.1"/>
    </source>
</evidence>
<dbReference type="Proteomes" id="UP001416858">
    <property type="component" value="Unassembled WGS sequence"/>
</dbReference>
<evidence type="ECO:0000313" key="2">
    <source>
        <dbReference type="Proteomes" id="UP001416858"/>
    </source>
</evidence>
<keyword evidence="2" id="KW-1185">Reference proteome</keyword>
<reference evidence="1 2" key="1">
    <citation type="submission" date="2024-02" db="EMBL/GenBank/DDBJ databases">
        <title>Rhodopirellula caenicola NBRC 110016.</title>
        <authorList>
            <person name="Ichikawa N."/>
            <person name="Katano-Makiyama Y."/>
            <person name="Hidaka K."/>
        </authorList>
    </citation>
    <scope>NUCLEOTIDE SEQUENCE [LARGE SCALE GENOMIC DNA]</scope>
    <source>
        <strain evidence="1 2">NBRC 110016</strain>
    </source>
</reference>